<gene>
    <name evidence="2" type="ORF">DPMN_189597</name>
</gene>
<name>A0A9D4ICC6_DREPO</name>
<dbReference type="EMBL" id="JAIWYP010000010">
    <property type="protein sequence ID" value="KAH3754917.1"/>
    <property type="molecule type" value="Genomic_DNA"/>
</dbReference>
<accession>A0A9D4ICC6</accession>
<dbReference type="Gene3D" id="4.10.60.10">
    <property type="entry name" value="Zinc finger, CCHC-type"/>
    <property type="match status" value="1"/>
</dbReference>
<sequence>MDNPSLAQIISVALSLESSVSQANIMSGTVNSIQHESRKRVTNGQSIKSSHRNVNVMCYACGRYGHMKTDRNFPAKERKCRKCKKEGHFEKFCKSKP</sequence>
<dbReference type="InterPro" id="IPR036875">
    <property type="entry name" value="Znf_CCHC_sf"/>
</dbReference>
<dbReference type="Pfam" id="PF00098">
    <property type="entry name" value="zf-CCHC"/>
    <property type="match status" value="1"/>
</dbReference>
<protein>
    <recommendedName>
        <fullName evidence="1">CCHC-type domain-containing protein</fullName>
    </recommendedName>
</protein>
<reference evidence="2" key="1">
    <citation type="journal article" date="2019" name="bioRxiv">
        <title>The Genome of the Zebra Mussel, Dreissena polymorpha: A Resource for Invasive Species Research.</title>
        <authorList>
            <person name="McCartney M.A."/>
            <person name="Auch B."/>
            <person name="Kono T."/>
            <person name="Mallez S."/>
            <person name="Zhang Y."/>
            <person name="Obille A."/>
            <person name="Becker A."/>
            <person name="Abrahante J.E."/>
            <person name="Garbe J."/>
            <person name="Badalamenti J.P."/>
            <person name="Herman A."/>
            <person name="Mangelson H."/>
            <person name="Liachko I."/>
            <person name="Sullivan S."/>
            <person name="Sone E.D."/>
            <person name="Koren S."/>
            <person name="Silverstein K.A.T."/>
            <person name="Beckman K.B."/>
            <person name="Gohl D.M."/>
        </authorList>
    </citation>
    <scope>NUCLEOTIDE SEQUENCE</scope>
    <source>
        <strain evidence="2">Duluth1</strain>
        <tissue evidence="2">Whole animal</tissue>
    </source>
</reference>
<dbReference type="InterPro" id="IPR001878">
    <property type="entry name" value="Znf_CCHC"/>
</dbReference>
<dbReference type="SUPFAM" id="SSF57756">
    <property type="entry name" value="Retrovirus zinc finger-like domains"/>
    <property type="match status" value="1"/>
</dbReference>
<dbReference type="SMART" id="SM00343">
    <property type="entry name" value="ZnF_C2HC"/>
    <property type="match status" value="2"/>
</dbReference>
<organism evidence="2 3">
    <name type="scientific">Dreissena polymorpha</name>
    <name type="common">Zebra mussel</name>
    <name type="synonym">Mytilus polymorpha</name>
    <dbReference type="NCBI Taxonomy" id="45954"/>
    <lineage>
        <taxon>Eukaryota</taxon>
        <taxon>Metazoa</taxon>
        <taxon>Spiralia</taxon>
        <taxon>Lophotrochozoa</taxon>
        <taxon>Mollusca</taxon>
        <taxon>Bivalvia</taxon>
        <taxon>Autobranchia</taxon>
        <taxon>Heteroconchia</taxon>
        <taxon>Euheterodonta</taxon>
        <taxon>Imparidentia</taxon>
        <taxon>Neoheterodontei</taxon>
        <taxon>Myida</taxon>
        <taxon>Dreissenoidea</taxon>
        <taxon>Dreissenidae</taxon>
        <taxon>Dreissena</taxon>
    </lineage>
</organism>
<proteinExistence type="predicted"/>
<feature type="domain" description="CCHC-type" evidence="1">
    <location>
        <begin position="57"/>
        <end position="72"/>
    </location>
</feature>
<dbReference type="Proteomes" id="UP000828390">
    <property type="component" value="Unassembled WGS sequence"/>
</dbReference>
<dbReference type="AlphaFoldDB" id="A0A9D4ICC6"/>
<feature type="domain" description="CCHC-type" evidence="1">
    <location>
        <begin position="79"/>
        <end position="95"/>
    </location>
</feature>
<dbReference type="GO" id="GO:0008270">
    <property type="term" value="F:zinc ion binding"/>
    <property type="evidence" value="ECO:0007669"/>
    <property type="project" value="InterPro"/>
</dbReference>
<evidence type="ECO:0000313" key="2">
    <source>
        <dbReference type="EMBL" id="KAH3754917.1"/>
    </source>
</evidence>
<reference evidence="2" key="2">
    <citation type="submission" date="2020-11" db="EMBL/GenBank/DDBJ databases">
        <authorList>
            <person name="McCartney M.A."/>
            <person name="Auch B."/>
            <person name="Kono T."/>
            <person name="Mallez S."/>
            <person name="Becker A."/>
            <person name="Gohl D.M."/>
            <person name="Silverstein K.A.T."/>
            <person name="Koren S."/>
            <person name="Bechman K.B."/>
            <person name="Herman A."/>
            <person name="Abrahante J.E."/>
            <person name="Garbe J."/>
        </authorList>
    </citation>
    <scope>NUCLEOTIDE SEQUENCE</scope>
    <source>
        <strain evidence="2">Duluth1</strain>
        <tissue evidence="2">Whole animal</tissue>
    </source>
</reference>
<comment type="caution">
    <text evidence="2">The sequence shown here is derived from an EMBL/GenBank/DDBJ whole genome shotgun (WGS) entry which is preliminary data.</text>
</comment>
<keyword evidence="3" id="KW-1185">Reference proteome</keyword>
<evidence type="ECO:0000313" key="3">
    <source>
        <dbReference type="Proteomes" id="UP000828390"/>
    </source>
</evidence>
<evidence type="ECO:0000259" key="1">
    <source>
        <dbReference type="SMART" id="SM00343"/>
    </source>
</evidence>
<dbReference type="GO" id="GO:0003676">
    <property type="term" value="F:nucleic acid binding"/>
    <property type="evidence" value="ECO:0007669"/>
    <property type="project" value="InterPro"/>
</dbReference>